<evidence type="ECO:0000313" key="8">
    <source>
        <dbReference type="EMBL" id="EER10870.1"/>
    </source>
</evidence>
<dbReference type="GO" id="GO:0016020">
    <property type="term" value="C:membrane"/>
    <property type="evidence" value="ECO:0007669"/>
    <property type="project" value="UniProtKB-SubCell"/>
</dbReference>
<protein>
    <submittedName>
        <fullName evidence="8">Oxalate:formate antiporter, putative</fullName>
    </submittedName>
</protein>
<dbReference type="AlphaFoldDB" id="C5KXC3"/>
<sequence length="389" mass="41867">MLTSQEGYDNGADSGAGGRPFTNPWAQAVADGLHRRGDRNASMNKNTEYMESGEKTRDQNAASPNFHAIGDDFEIFEQSQRDWKLGGMVQMGFFIVGGISSIIAGPLADQYFLVAYSVVGGAGIGLGYTAPMDVLFKMAPNEKRGLYSGITAASFGLGSFVFTQLQSRVVNPYAVDFTMEDPNYAVLIRVPFMLRVVGGVLMIVLSIAAAIIPDEVTVSPTAQKVQFDEDQPIENGIAWREMIRTPHFWLLVIAFSANTQAITFVASTFKMMGTSLCGMTDAQLVKTWSVAAVVNAVGRVTTGTFVVMPLATASLFGRANFQKNYGVVFMSFGLSALVAAWALSLDHSTLFDFDAIACSTVGRHRADPGCYSGHSMATIQAAGSLEENR</sequence>
<evidence type="ECO:0000256" key="4">
    <source>
        <dbReference type="ARBA" id="ARBA00022989"/>
    </source>
</evidence>
<evidence type="ECO:0000256" key="2">
    <source>
        <dbReference type="ARBA" id="ARBA00022448"/>
    </source>
</evidence>
<reference evidence="8 9" key="1">
    <citation type="submission" date="2008-07" db="EMBL/GenBank/DDBJ databases">
        <authorList>
            <person name="El-Sayed N."/>
            <person name="Caler E."/>
            <person name="Inman J."/>
            <person name="Amedeo P."/>
            <person name="Hass B."/>
            <person name="Wortman J."/>
        </authorList>
    </citation>
    <scope>NUCLEOTIDE SEQUENCE [LARGE SCALE GENOMIC DNA]</scope>
    <source>
        <strain evidence="9">ATCC 50983 / TXsc</strain>
    </source>
</reference>
<dbReference type="GO" id="GO:0022857">
    <property type="term" value="F:transmembrane transporter activity"/>
    <property type="evidence" value="ECO:0007669"/>
    <property type="project" value="InterPro"/>
</dbReference>
<evidence type="ECO:0000256" key="3">
    <source>
        <dbReference type="ARBA" id="ARBA00022692"/>
    </source>
</evidence>
<feature type="transmembrane region" description="Helical" evidence="7">
    <location>
        <begin position="248"/>
        <end position="269"/>
    </location>
</feature>
<dbReference type="Gene3D" id="1.20.1250.20">
    <property type="entry name" value="MFS general substrate transporter like domains"/>
    <property type="match status" value="1"/>
</dbReference>
<dbReference type="GeneID" id="9055571"/>
<feature type="transmembrane region" description="Helical" evidence="7">
    <location>
        <begin position="325"/>
        <end position="343"/>
    </location>
</feature>
<keyword evidence="5 7" id="KW-0472">Membrane</keyword>
<comment type="subcellular location">
    <subcellularLocation>
        <location evidence="1">Membrane</location>
        <topology evidence="1">Multi-pass membrane protein</topology>
    </subcellularLocation>
</comment>
<accession>C5KXC3</accession>
<feature type="transmembrane region" description="Helical" evidence="7">
    <location>
        <begin position="111"/>
        <end position="134"/>
    </location>
</feature>
<feature type="region of interest" description="Disordered" evidence="6">
    <location>
        <begin position="34"/>
        <end position="63"/>
    </location>
</feature>
<evidence type="ECO:0000256" key="7">
    <source>
        <dbReference type="SAM" id="Phobius"/>
    </source>
</evidence>
<dbReference type="PANTHER" id="PTHR43385">
    <property type="entry name" value="RIBOFLAVIN TRANSPORTER RIBJ"/>
    <property type="match status" value="1"/>
</dbReference>
<dbReference type="InParanoid" id="C5KXC3"/>
<dbReference type="OrthoDB" id="442941at2759"/>
<dbReference type="Proteomes" id="UP000007800">
    <property type="component" value="Unassembled WGS sequence"/>
</dbReference>
<evidence type="ECO:0000256" key="5">
    <source>
        <dbReference type="ARBA" id="ARBA00023136"/>
    </source>
</evidence>
<evidence type="ECO:0000256" key="6">
    <source>
        <dbReference type="SAM" id="MobiDB-lite"/>
    </source>
</evidence>
<feature type="transmembrane region" description="Helical" evidence="7">
    <location>
        <begin position="186"/>
        <end position="212"/>
    </location>
</feature>
<keyword evidence="4 7" id="KW-1133">Transmembrane helix</keyword>
<dbReference type="InterPro" id="IPR011701">
    <property type="entry name" value="MFS"/>
</dbReference>
<dbReference type="PANTHER" id="PTHR43385:SF1">
    <property type="entry name" value="RIBOFLAVIN TRANSPORTER RIBJ"/>
    <property type="match status" value="1"/>
</dbReference>
<feature type="region of interest" description="Disordered" evidence="6">
    <location>
        <begin position="1"/>
        <end position="22"/>
    </location>
</feature>
<gene>
    <name evidence="8" type="ORF">Pmar_PMAR010550</name>
</gene>
<dbReference type="InterPro" id="IPR052983">
    <property type="entry name" value="MFS_Riboflavin_Transporter"/>
</dbReference>
<dbReference type="SUPFAM" id="SSF103473">
    <property type="entry name" value="MFS general substrate transporter"/>
    <property type="match status" value="1"/>
</dbReference>
<evidence type="ECO:0000256" key="1">
    <source>
        <dbReference type="ARBA" id="ARBA00004141"/>
    </source>
</evidence>
<keyword evidence="3 7" id="KW-0812">Transmembrane</keyword>
<dbReference type="RefSeq" id="XP_002779075.1">
    <property type="nucleotide sequence ID" value="XM_002779029.1"/>
</dbReference>
<feature type="transmembrane region" description="Helical" evidence="7">
    <location>
        <begin position="85"/>
        <end position="105"/>
    </location>
</feature>
<dbReference type="Pfam" id="PF07690">
    <property type="entry name" value="MFS_1"/>
    <property type="match status" value="1"/>
</dbReference>
<keyword evidence="9" id="KW-1185">Reference proteome</keyword>
<keyword evidence="2" id="KW-0813">Transport</keyword>
<dbReference type="InterPro" id="IPR036259">
    <property type="entry name" value="MFS_trans_sf"/>
</dbReference>
<proteinExistence type="predicted"/>
<feature type="transmembrane region" description="Helical" evidence="7">
    <location>
        <begin position="289"/>
        <end position="313"/>
    </location>
</feature>
<name>C5KXC3_PERM5</name>
<dbReference type="FunCoup" id="C5KXC3">
    <property type="interactions" value="2"/>
</dbReference>
<dbReference type="EMBL" id="GG677193">
    <property type="protein sequence ID" value="EER10870.1"/>
    <property type="molecule type" value="Genomic_DNA"/>
</dbReference>
<evidence type="ECO:0000313" key="9">
    <source>
        <dbReference type="Proteomes" id="UP000007800"/>
    </source>
</evidence>
<organism evidence="9">
    <name type="scientific">Perkinsus marinus (strain ATCC 50983 / TXsc)</name>
    <dbReference type="NCBI Taxonomy" id="423536"/>
    <lineage>
        <taxon>Eukaryota</taxon>
        <taxon>Sar</taxon>
        <taxon>Alveolata</taxon>
        <taxon>Perkinsozoa</taxon>
        <taxon>Perkinsea</taxon>
        <taxon>Perkinsida</taxon>
        <taxon>Perkinsidae</taxon>
        <taxon>Perkinsus</taxon>
    </lineage>
</organism>
<feature type="transmembrane region" description="Helical" evidence="7">
    <location>
        <begin position="146"/>
        <end position="166"/>
    </location>
</feature>